<protein>
    <submittedName>
        <fullName evidence="2">Uncharacterized protein</fullName>
    </submittedName>
</protein>
<organism evidence="2 3">
    <name type="scientific">Ganoderma sinense ZZ0214-1</name>
    <dbReference type="NCBI Taxonomy" id="1077348"/>
    <lineage>
        <taxon>Eukaryota</taxon>
        <taxon>Fungi</taxon>
        <taxon>Dikarya</taxon>
        <taxon>Basidiomycota</taxon>
        <taxon>Agaricomycotina</taxon>
        <taxon>Agaricomycetes</taxon>
        <taxon>Polyporales</taxon>
        <taxon>Polyporaceae</taxon>
        <taxon>Ganoderma</taxon>
    </lineage>
</organism>
<feature type="region of interest" description="Disordered" evidence="1">
    <location>
        <begin position="1"/>
        <end position="25"/>
    </location>
</feature>
<comment type="caution">
    <text evidence="2">The sequence shown here is derived from an EMBL/GenBank/DDBJ whole genome shotgun (WGS) entry which is preliminary data.</text>
</comment>
<proteinExistence type="predicted"/>
<sequence length="237" mass="25930">MKLSQMRLQPRRKDGSFPPRPTSTSALSATLSVLPHVLATAKLPALPLTIKGPKWTASRFEDFTPRSTSDTSALVSRTRTRTVSADSTPRPATTEETVLDPDNLEPILSQPIRLDASPQARERRHRSDVNKARHRPVSNPENKPSRAQSRKVGALTSNFVLDRPRGPAATSASGSRVLKPLSELRMPVLTNDSDDLGGYGAAGTGGDGDRGEEDIESFSESEDEADRRRGPKRRRFL</sequence>
<gene>
    <name evidence="2" type="ORF">GSI_11145</name>
</gene>
<evidence type="ECO:0000313" key="3">
    <source>
        <dbReference type="Proteomes" id="UP000230002"/>
    </source>
</evidence>
<dbReference type="AlphaFoldDB" id="A0A2G8RYY5"/>
<evidence type="ECO:0000256" key="1">
    <source>
        <dbReference type="SAM" id="MobiDB-lite"/>
    </source>
</evidence>
<feature type="region of interest" description="Disordered" evidence="1">
    <location>
        <begin position="54"/>
        <end position="237"/>
    </location>
</feature>
<reference evidence="2 3" key="1">
    <citation type="journal article" date="2015" name="Sci. Rep.">
        <title>Chromosome-level genome map provides insights into diverse defense mechanisms in the medicinal fungus Ganoderma sinense.</title>
        <authorList>
            <person name="Zhu Y."/>
            <person name="Xu J."/>
            <person name="Sun C."/>
            <person name="Zhou S."/>
            <person name="Xu H."/>
            <person name="Nelson D.R."/>
            <person name="Qian J."/>
            <person name="Song J."/>
            <person name="Luo H."/>
            <person name="Xiang L."/>
            <person name="Li Y."/>
            <person name="Xu Z."/>
            <person name="Ji A."/>
            <person name="Wang L."/>
            <person name="Lu S."/>
            <person name="Hayward A."/>
            <person name="Sun W."/>
            <person name="Li X."/>
            <person name="Schwartz D.C."/>
            <person name="Wang Y."/>
            <person name="Chen S."/>
        </authorList>
    </citation>
    <scope>NUCLEOTIDE SEQUENCE [LARGE SCALE GENOMIC DNA]</scope>
    <source>
        <strain evidence="2 3">ZZ0214-1</strain>
    </source>
</reference>
<feature type="compositionally biased region" description="Acidic residues" evidence="1">
    <location>
        <begin position="210"/>
        <end position="224"/>
    </location>
</feature>
<dbReference type="EMBL" id="AYKW01000038">
    <property type="protein sequence ID" value="PIL26731.1"/>
    <property type="molecule type" value="Genomic_DNA"/>
</dbReference>
<keyword evidence="3" id="KW-1185">Reference proteome</keyword>
<dbReference type="OrthoDB" id="2736484at2759"/>
<dbReference type="Proteomes" id="UP000230002">
    <property type="component" value="Unassembled WGS sequence"/>
</dbReference>
<feature type="compositionally biased region" description="Polar residues" evidence="1">
    <location>
        <begin position="65"/>
        <end position="96"/>
    </location>
</feature>
<accession>A0A2G8RYY5</accession>
<name>A0A2G8RYY5_9APHY</name>
<feature type="compositionally biased region" description="Gly residues" evidence="1">
    <location>
        <begin position="197"/>
        <end position="206"/>
    </location>
</feature>
<evidence type="ECO:0000313" key="2">
    <source>
        <dbReference type="EMBL" id="PIL26731.1"/>
    </source>
</evidence>